<accession>R0KWT7</accession>
<evidence type="ECO:0000313" key="2">
    <source>
        <dbReference type="Proteomes" id="UP000016927"/>
    </source>
</evidence>
<dbReference type="EMBL" id="KB908926">
    <property type="protein sequence ID" value="EOB14697.1"/>
    <property type="molecule type" value="Genomic_DNA"/>
</dbReference>
<dbReference type="Proteomes" id="UP000016927">
    <property type="component" value="Unassembled WGS sequence"/>
</dbReference>
<keyword evidence="2" id="KW-1185">Reference proteome</keyword>
<organism evidence="1 2">
    <name type="scientific">Nosema bombycis (strain CQ1 / CVCC 102059)</name>
    <name type="common">Microsporidian parasite</name>
    <name type="synonym">Pebrine of silkworm</name>
    <dbReference type="NCBI Taxonomy" id="578461"/>
    <lineage>
        <taxon>Eukaryota</taxon>
        <taxon>Fungi</taxon>
        <taxon>Fungi incertae sedis</taxon>
        <taxon>Microsporidia</taxon>
        <taxon>Nosematidae</taxon>
        <taxon>Nosema</taxon>
    </lineage>
</organism>
<dbReference type="AlphaFoldDB" id="R0KWT7"/>
<proteinExistence type="predicted"/>
<dbReference type="HOGENOM" id="CLU_134554_0_0_1"/>
<protein>
    <submittedName>
        <fullName evidence="1">Uncharacterized protein</fullName>
    </submittedName>
</protein>
<dbReference type="VEuPathDB" id="MicrosporidiaDB:NBO_18g0024"/>
<name>R0KWT7_NOSB1</name>
<evidence type="ECO:0000313" key="1">
    <source>
        <dbReference type="EMBL" id="EOB14697.1"/>
    </source>
</evidence>
<sequence>MQIDFETIKDYHEEIVINLEQYAIIENFSDEEFERRLNESFFENLCFFTKRKLKDLRTTEVSEELTYLIEIEEDLLDKIKSKQLIRNRKNDLKNEEKKTRFTKNINLDNILTKKREMLVFKM</sequence>
<gene>
    <name evidence="1" type="ORF">NBO_18g0024</name>
</gene>
<reference evidence="1 2" key="1">
    <citation type="journal article" date="2013" name="BMC Genomics">
        <title>Comparative genomics of parasitic silkworm microsporidia reveal an association between genome expansion and host adaptation.</title>
        <authorList>
            <person name="Pan G."/>
            <person name="Xu J."/>
            <person name="Li T."/>
            <person name="Xia Q."/>
            <person name="Liu S.L."/>
            <person name="Zhang G."/>
            <person name="Li S."/>
            <person name="Li C."/>
            <person name="Liu H."/>
            <person name="Yang L."/>
            <person name="Liu T."/>
            <person name="Zhang X."/>
            <person name="Wu Z."/>
            <person name="Fan W."/>
            <person name="Dang X."/>
            <person name="Xiang H."/>
            <person name="Tao M."/>
            <person name="Li Y."/>
            <person name="Hu J."/>
            <person name="Li Z."/>
            <person name="Lin L."/>
            <person name="Luo J."/>
            <person name="Geng L."/>
            <person name="Wang L."/>
            <person name="Long M."/>
            <person name="Wan Y."/>
            <person name="He N."/>
            <person name="Zhang Z."/>
            <person name="Lu C."/>
            <person name="Keeling P.J."/>
            <person name="Wang J."/>
            <person name="Xiang Z."/>
            <person name="Zhou Z."/>
        </authorList>
    </citation>
    <scope>NUCLEOTIDE SEQUENCE [LARGE SCALE GENOMIC DNA]</scope>
    <source>
        <strain evidence="2">CQ1 / CVCC 102059</strain>
    </source>
</reference>